<proteinExistence type="predicted"/>
<sequence length="320" mass="38140">MTKYWPNRQSINLNLAVANLFVQTYHRFSNKLSNKTRINLPIDILDKYVKKQLFIDILIELEILVIDLIELNFSIENIHNMNHKILHDIVTKTMKNFINKLQYKKDYHLIYFYSSYNQLFFAEHKILIQDLLIYLVFGSNAIDTTTFPFYKLKTPFNHVRILLENAIIQISNLIIFNLLENFTSIEATSKFLTTNNLCNNYNISIRSISKLRNNLVSYNWINQYIYYPQNIYCSKYRIWLLSSRGILHKHIYINRSSEYLKLSKIQLSIILYLELQDFILPKINTLIIVLGKFIVYILVKIIGKGFQLCFRSLIQRIQQN</sequence>
<dbReference type="InterPro" id="IPR022552">
    <property type="entry name" value="UPF_Ycf55"/>
</dbReference>
<organism evidence="2">
    <name type="scientific">Lithothamnion sp</name>
    <dbReference type="NCBI Taxonomy" id="1940749"/>
    <lineage>
        <taxon>Eukaryota</taxon>
        <taxon>Rhodophyta</taxon>
        <taxon>Florideophyceae</taxon>
        <taxon>Corallinophycidae</taxon>
        <taxon>Hapalidiales</taxon>
        <taxon>Hapalidiaceae</taxon>
        <taxon>Melobesioideae</taxon>
        <taxon>Lithothamnion</taxon>
    </lineage>
</organism>
<evidence type="ECO:0008006" key="3">
    <source>
        <dbReference type="Google" id="ProtNLM"/>
    </source>
</evidence>
<geneLocation type="plastid" evidence="2"/>
<evidence type="ECO:0000313" key="2">
    <source>
        <dbReference type="EMBL" id="AYR05956.1"/>
    </source>
</evidence>
<reference evidence="2" key="1">
    <citation type="journal article" date="2018" name="Genome Biol. Evol.">
        <title>Mitochondrial and Plastid Genomes from Coralline Red Algae Provide Insights into the Incongruent Evolutionary Histories of Organelles.</title>
        <authorList>
            <person name="Lee J."/>
            <person name="Song H.J."/>
            <person name="In Park S."/>
            <person name="Lee Y.M."/>
            <person name="Jeong S.Y."/>
            <person name="Oh Cho T."/>
            <person name="Kim J.H."/>
            <person name="Choi H.G."/>
            <person name="Choi C.G."/>
            <person name="Nelson W.A."/>
            <person name="Fredericq S."/>
            <person name="Bhattacharya D."/>
            <person name="Su Yoon H."/>
        </authorList>
    </citation>
    <scope>NUCLEOTIDE SEQUENCE</scope>
</reference>
<dbReference type="AlphaFoldDB" id="A0A3G3MGJ6"/>
<name>A0A3G3MGJ6_9FLOR</name>
<dbReference type="PIRSF" id="PIRSF036962">
    <property type="entry name" value="UCP036962_SignTr_Ycf55"/>
    <property type="match status" value="1"/>
</dbReference>
<keyword evidence="1" id="KW-0472">Membrane</keyword>
<dbReference type="Pfam" id="PF12452">
    <property type="entry name" value="DUF3685"/>
    <property type="match status" value="1"/>
</dbReference>
<accession>A0A3G3MGJ6</accession>
<gene>
    <name evidence="2" type="primary">ycf55</name>
</gene>
<feature type="transmembrane region" description="Helical" evidence="1">
    <location>
        <begin position="283"/>
        <end position="303"/>
    </location>
</feature>
<evidence type="ECO:0000256" key="1">
    <source>
        <dbReference type="SAM" id="Phobius"/>
    </source>
</evidence>
<dbReference type="EMBL" id="MH281627">
    <property type="protein sequence ID" value="AYR05956.1"/>
    <property type="molecule type" value="Genomic_DNA"/>
</dbReference>
<keyword evidence="1" id="KW-1133">Transmembrane helix</keyword>
<keyword evidence="2" id="KW-0934">Plastid</keyword>
<keyword evidence="1" id="KW-0812">Transmembrane</keyword>
<dbReference type="InterPro" id="IPR017077">
    <property type="entry name" value="Uncharacterised_Ycf55_algae"/>
</dbReference>
<protein>
    <recommendedName>
        <fullName evidence="3">Ycf55</fullName>
    </recommendedName>
</protein>